<dbReference type="GO" id="GO:0005930">
    <property type="term" value="C:axoneme"/>
    <property type="evidence" value="ECO:0007669"/>
    <property type="project" value="TreeGrafter"/>
</dbReference>
<dbReference type="Proteomes" id="UP000708148">
    <property type="component" value="Unassembled WGS sequence"/>
</dbReference>
<gene>
    <name evidence="2" type="ORF">OSTQU699_LOCUS2856</name>
</gene>
<dbReference type="Pfam" id="PF06294">
    <property type="entry name" value="CH_2"/>
    <property type="match status" value="1"/>
</dbReference>
<name>A0A8S1IRG7_9CHLO</name>
<reference evidence="2" key="1">
    <citation type="submission" date="2020-12" db="EMBL/GenBank/DDBJ databases">
        <authorList>
            <person name="Iha C."/>
        </authorList>
    </citation>
    <scope>NUCLEOTIDE SEQUENCE</scope>
</reference>
<dbReference type="OrthoDB" id="62528at2759"/>
<dbReference type="InterPro" id="IPR052111">
    <property type="entry name" value="Spermatogenesis_Ciliary_MAP"/>
</dbReference>
<keyword evidence="3" id="KW-1185">Reference proteome</keyword>
<dbReference type="InterPro" id="IPR001715">
    <property type="entry name" value="CH_dom"/>
</dbReference>
<feature type="domain" description="Calponin-homology (CH)" evidence="1">
    <location>
        <begin position="5"/>
        <end position="111"/>
    </location>
</feature>
<dbReference type="InterPro" id="IPR010441">
    <property type="entry name" value="CH_2"/>
</dbReference>
<dbReference type="PROSITE" id="PS50021">
    <property type="entry name" value="CH"/>
    <property type="match status" value="1"/>
</dbReference>
<dbReference type="FunFam" id="1.10.418.10:FF:000059">
    <property type="entry name" value="RIKEN cDNA 6430531B16 gene"/>
    <property type="match status" value="1"/>
</dbReference>
<dbReference type="PANTHER" id="PTHR12509:SF8">
    <property type="entry name" value="SPERMATOGENESIS-ASSOCIATED PROTEIN 4"/>
    <property type="match status" value="1"/>
</dbReference>
<evidence type="ECO:0000313" key="2">
    <source>
        <dbReference type="EMBL" id="CAD7697495.1"/>
    </source>
</evidence>
<protein>
    <recommendedName>
        <fullName evidence="1">Calponin-homology (CH) domain-containing protein</fullName>
    </recommendedName>
</protein>
<dbReference type="GO" id="GO:0008017">
    <property type="term" value="F:microtubule binding"/>
    <property type="evidence" value="ECO:0007669"/>
    <property type="project" value="TreeGrafter"/>
</dbReference>
<dbReference type="PANTHER" id="PTHR12509">
    <property type="entry name" value="SPERMATOGENESIS-ASSOCIATED 4-RELATED"/>
    <property type="match status" value="1"/>
</dbReference>
<proteinExistence type="predicted"/>
<sequence>MSGNVVLPRHVLKWLLGLDLSHPVKNIRRDFSNGFLVAEILSRYFPSDVQMHSFENVSSIERKKSNWHILEAFFKKHLFEVDISHIDDVMNCRAEATSDFLCKLHEALHCVQPPSR</sequence>
<dbReference type="SUPFAM" id="SSF47576">
    <property type="entry name" value="Calponin-homology domain, CH-domain"/>
    <property type="match status" value="1"/>
</dbReference>
<dbReference type="EMBL" id="CAJHUC010000668">
    <property type="protein sequence ID" value="CAD7697495.1"/>
    <property type="molecule type" value="Genomic_DNA"/>
</dbReference>
<dbReference type="InterPro" id="IPR036872">
    <property type="entry name" value="CH_dom_sf"/>
</dbReference>
<dbReference type="GO" id="GO:0051493">
    <property type="term" value="P:regulation of cytoskeleton organization"/>
    <property type="evidence" value="ECO:0007669"/>
    <property type="project" value="TreeGrafter"/>
</dbReference>
<dbReference type="Gene3D" id="1.10.418.10">
    <property type="entry name" value="Calponin-like domain"/>
    <property type="match status" value="1"/>
</dbReference>
<dbReference type="AlphaFoldDB" id="A0A8S1IRG7"/>
<organism evidence="2 3">
    <name type="scientific">Ostreobium quekettii</name>
    <dbReference type="NCBI Taxonomy" id="121088"/>
    <lineage>
        <taxon>Eukaryota</taxon>
        <taxon>Viridiplantae</taxon>
        <taxon>Chlorophyta</taxon>
        <taxon>core chlorophytes</taxon>
        <taxon>Ulvophyceae</taxon>
        <taxon>TCBD clade</taxon>
        <taxon>Bryopsidales</taxon>
        <taxon>Ostreobineae</taxon>
        <taxon>Ostreobiaceae</taxon>
        <taxon>Ostreobium</taxon>
    </lineage>
</organism>
<evidence type="ECO:0000313" key="3">
    <source>
        <dbReference type="Proteomes" id="UP000708148"/>
    </source>
</evidence>
<accession>A0A8S1IRG7</accession>
<evidence type="ECO:0000259" key="1">
    <source>
        <dbReference type="PROSITE" id="PS50021"/>
    </source>
</evidence>
<comment type="caution">
    <text evidence="2">The sequence shown here is derived from an EMBL/GenBank/DDBJ whole genome shotgun (WGS) entry which is preliminary data.</text>
</comment>